<dbReference type="InParanoid" id="A0A0C3D7J9"/>
<reference evidence="2 3" key="1">
    <citation type="submission" date="2014-04" db="EMBL/GenBank/DDBJ databases">
        <authorList>
            <consortium name="DOE Joint Genome Institute"/>
            <person name="Kuo A."/>
            <person name="Martino E."/>
            <person name="Perotto S."/>
            <person name="Kohler A."/>
            <person name="Nagy L.G."/>
            <person name="Floudas D."/>
            <person name="Copeland A."/>
            <person name="Barry K.W."/>
            <person name="Cichocki N."/>
            <person name="Veneault-Fourrey C."/>
            <person name="LaButti K."/>
            <person name="Lindquist E.A."/>
            <person name="Lipzen A."/>
            <person name="Lundell T."/>
            <person name="Morin E."/>
            <person name="Murat C."/>
            <person name="Sun H."/>
            <person name="Tunlid A."/>
            <person name="Henrissat B."/>
            <person name="Grigoriev I.V."/>
            <person name="Hibbett D.S."/>
            <person name="Martin F."/>
            <person name="Nordberg H.P."/>
            <person name="Cantor M.N."/>
            <person name="Hua S.X."/>
        </authorList>
    </citation>
    <scope>NUCLEOTIDE SEQUENCE [LARGE SCALE GENOMIC DNA]</scope>
    <source>
        <strain evidence="2 3">Zn</strain>
    </source>
</reference>
<evidence type="ECO:0008006" key="4">
    <source>
        <dbReference type="Google" id="ProtNLM"/>
    </source>
</evidence>
<evidence type="ECO:0000313" key="2">
    <source>
        <dbReference type="EMBL" id="KIM97882.1"/>
    </source>
</evidence>
<feature type="compositionally biased region" description="Basic and acidic residues" evidence="1">
    <location>
        <begin position="203"/>
        <end position="213"/>
    </location>
</feature>
<gene>
    <name evidence="2" type="ORF">OIDMADRAFT_31801</name>
</gene>
<keyword evidence="3" id="KW-1185">Reference proteome</keyword>
<dbReference type="EMBL" id="KN832881">
    <property type="protein sequence ID" value="KIM97882.1"/>
    <property type="molecule type" value="Genomic_DNA"/>
</dbReference>
<evidence type="ECO:0000256" key="1">
    <source>
        <dbReference type="SAM" id="MobiDB-lite"/>
    </source>
</evidence>
<name>A0A0C3D7J9_OIDMZ</name>
<dbReference type="STRING" id="913774.A0A0C3D7J9"/>
<proteinExistence type="predicted"/>
<dbReference type="SUPFAM" id="SSF54928">
    <property type="entry name" value="RNA-binding domain, RBD"/>
    <property type="match status" value="1"/>
</dbReference>
<dbReference type="AlphaFoldDB" id="A0A0C3D7J9"/>
<feature type="region of interest" description="Disordered" evidence="1">
    <location>
        <begin position="196"/>
        <end position="217"/>
    </location>
</feature>
<organism evidence="2 3">
    <name type="scientific">Oidiodendron maius (strain Zn)</name>
    <dbReference type="NCBI Taxonomy" id="913774"/>
    <lineage>
        <taxon>Eukaryota</taxon>
        <taxon>Fungi</taxon>
        <taxon>Dikarya</taxon>
        <taxon>Ascomycota</taxon>
        <taxon>Pezizomycotina</taxon>
        <taxon>Leotiomycetes</taxon>
        <taxon>Leotiomycetes incertae sedis</taxon>
        <taxon>Myxotrichaceae</taxon>
        <taxon>Oidiodendron</taxon>
    </lineage>
</organism>
<dbReference type="HOGENOM" id="CLU_479099_0_0_1"/>
<dbReference type="OrthoDB" id="77405at2759"/>
<sequence>MTSPVSSSRTLWNTAATPAPEVISYQEATGDTHPDGPDVWISRAGLDSFNVLPGMPKLYQEDVLEGRALYALGVPHNWQVQAFKGLLKNCGETLKCPCVIDVRSEQVFRWAIMSTPEEAAAALRDLNGLQLEGHIVRFCRALPPGATFFFSEEYPLMEFLKWNLSPPCLPTQSGIHNNPIIPGLPKQHVAVVIRPPTPAPTHAHPERPNDHKQPPPAVLQPTNLVKKDTRMTVASLNDDFVPQAVSWANIVSARACPSTVDLKTQSKPAGSTPRLQTVGRIPAVTRTQVAEPLTEQMRVVFLLDIPKHITLTNISNAIKEGSLHSIRFGMDENERKRYAGIIFQYANEAEIFLNIITKERAESKPDRLPFAVEAVRGDAFPADDMVKLMRAPTFASRRLTIVKSRFFFMYKEAEFRRFCERIVGADQIQCIWLYNGGNATVVFADVKSAVTLKEELEKLSGAAIDESNSFFGLHVSYSKDPSLQEMHFITDLHG</sequence>
<dbReference type="InterPro" id="IPR035979">
    <property type="entry name" value="RBD_domain_sf"/>
</dbReference>
<evidence type="ECO:0000313" key="3">
    <source>
        <dbReference type="Proteomes" id="UP000054321"/>
    </source>
</evidence>
<protein>
    <recommendedName>
        <fullName evidence="4">RRM domain-containing protein</fullName>
    </recommendedName>
</protein>
<reference evidence="3" key="2">
    <citation type="submission" date="2015-01" db="EMBL/GenBank/DDBJ databases">
        <title>Evolutionary Origins and Diversification of the Mycorrhizal Mutualists.</title>
        <authorList>
            <consortium name="DOE Joint Genome Institute"/>
            <consortium name="Mycorrhizal Genomics Consortium"/>
            <person name="Kohler A."/>
            <person name="Kuo A."/>
            <person name="Nagy L.G."/>
            <person name="Floudas D."/>
            <person name="Copeland A."/>
            <person name="Barry K.W."/>
            <person name="Cichocki N."/>
            <person name="Veneault-Fourrey C."/>
            <person name="LaButti K."/>
            <person name="Lindquist E.A."/>
            <person name="Lipzen A."/>
            <person name="Lundell T."/>
            <person name="Morin E."/>
            <person name="Murat C."/>
            <person name="Riley R."/>
            <person name="Ohm R."/>
            <person name="Sun H."/>
            <person name="Tunlid A."/>
            <person name="Henrissat B."/>
            <person name="Grigoriev I.V."/>
            <person name="Hibbett D.S."/>
            <person name="Martin F."/>
        </authorList>
    </citation>
    <scope>NUCLEOTIDE SEQUENCE [LARGE SCALE GENOMIC DNA]</scope>
    <source>
        <strain evidence="3">Zn</strain>
    </source>
</reference>
<accession>A0A0C3D7J9</accession>
<dbReference type="GO" id="GO:0003676">
    <property type="term" value="F:nucleic acid binding"/>
    <property type="evidence" value="ECO:0007669"/>
    <property type="project" value="InterPro"/>
</dbReference>
<dbReference type="Proteomes" id="UP000054321">
    <property type="component" value="Unassembled WGS sequence"/>
</dbReference>